<dbReference type="GO" id="GO:0006313">
    <property type="term" value="P:DNA transposition"/>
    <property type="evidence" value="ECO:0007669"/>
    <property type="project" value="InterPro"/>
</dbReference>
<dbReference type="PANTHER" id="PTHR37023">
    <property type="entry name" value="TRANSPOSASE"/>
    <property type="match status" value="1"/>
</dbReference>
<name>A0A2R3QHE6_9BURK</name>
<dbReference type="PANTHER" id="PTHR37023:SF1">
    <property type="entry name" value="ISSOD25 TRANSPOSASE TNPA_ISSOD25"/>
    <property type="match status" value="1"/>
</dbReference>
<feature type="domain" description="Transposase IS801/IS1294" evidence="2">
    <location>
        <begin position="171"/>
        <end position="395"/>
    </location>
</feature>
<dbReference type="Pfam" id="PF04986">
    <property type="entry name" value="Y2_Tnp"/>
    <property type="match status" value="1"/>
</dbReference>
<dbReference type="InterPro" id="IPR054832">
    <property type="entry name" value="transpos_IS91"/>
</dbReference>
<dbReference type="KEGG" id="mela:C6568_16680"/>
<evidence type="ECO:0000313" key="5">
    <source>
        <dbReference type="Proteomes" id="UP000237925"/>
    </source>
</evidence>
<protein>
    <submittedName>
        <fullName evidence="4">IS91 family transposase</fullName>
    </submittedName>
</protein>
<dbReference type="GO" id="GO:0003677">
    <property type="term" value="F:DNA binding"/>
    <property type="evidence" value="ECO:0007669"/>
    <property type="project" value="InterPro"/>
</dbReference>
<evidence type="ECO:0000259" key="2">
    <source>
        <dbReference type="Pfam" id="PF04986"/>
    </source>
</evidence>
<dbReference type="EMBL" id="CP027667">
    <property type="protein sequence ID" value="AVO51201.1"/>
    <property type="molecule type" value="Genomic_DNA"/>
</dbReference>
<dbReference type="Proteomes" id="UP000237925">
    <property type="component" value="Chromosome"/>
</dbReference>
<evidence type="ECO:0000259" key="3">
    <source>
        <dbReference type="Pfam" id="PF14319"/>
    </source>
</evidence>
<reference evidence="4 5" key="1">
    <citation type="submission" date="2018-03" db="EMBL/GenBank/DDBJ databases">
        <title>Genome sequencing of Melaminivora sp.</title>
        <authorList>
            <person name="Kim S.-J."/>
            <person name="Heo J."/>
            <person name="Ahn J.-H."/>
            <person name="Kwon S.-W."/>
        </authorList>
    </citation>
    <scope>NUCLEOTIDE SEQUENCE [LARGE SCALE GENOMIC DNA]</scope>
    <source>
        <strain evidence="4 5">SC2-9</strain>
    </source>
</reference>
<keyword evidence="5" id="KW-1185">Reference proteome</keyword>
<sequence length="500" mass="56111">MPQVAARMASRDENTGRYQRHRPEQTLLYRIVEEYYPTFAAHLAAQGRELPGYVQREFDDYLKCGRLEHGFLRVRCESCHAEHLVAFSCKRRGFCPSCGARRMAESAALLVDEVLPVQPMRQWVLSFPFQLRFLFASRPEVMGRVLGIVYRVIATHLVKKAGYTHQAAKTGAVTLIQRFGSALNLNIHFHMLFLDGVYVERPNGTARFLWVRAPTSAELTQLAHTIAHRVGRYLERQGLLERDAENSYLALDAVDEDAMTPLLRHSITYRIAVGPQAGRKVFTLQTLPACDPEDQFGDMPGKVAGFSLHAGVAAKAHERSKLERLCHYISRPAVSEKRLSLTKNGNVRYQLKTPYRDGTTHVIFEPLDFIARLSALVPKPRVNLTRFHGVFAPNSKHRALVTPAMRGKGSKKVKVSDEPPTPAGRRASMKWAQRLKRVFQIDIETCSECGGAMKVIACIEDPVVIKQILDHLKQKAETNESSPLPESRAPPAGLSPGLFT</sequence>
<dbReference type="Pfam" id="PF14319">
    <property type="entry name" value="Zn_Tnp_IS91"/>
    <property type="match status" value="1"/>
</dbReference>
<dbReference type="AlphaFoldDB" id="A0A2R3QHE6"/>
<accession>A0A2R3QHE6</accession>
<proteinExistence type="predicted"/>
<evidence type="ECO:0000313" key="4">
    <source>
        <dbReference type="EMBL" id="AVO51201.1"/>
    </source>
</evidence>
<dbReference type="InterPro" id="IPR007069">
    <property type="entry name" value="Transposase_32"/>
</dbReference>
<dbReference type="RefSeq" id="WP_106685586.1">
    <property type="nucleotide sequence ID" value="NZ_CP027667.1"/>
</dbReference>
<dbReference type="NCBIfam" id="NF033538">
    <property type="entry name" value="transpos_IS91"/>
    <property type="match status" value="1"/>
</dbReference>
<feature type="region of interest" description="Disordered" evidence="1">
    <location>
        <begin position="405"/>
        <end position="427"/>
    </location>
</feature>
<dbReference type="OrthoDB" id="6979325at2"/>
<gene>
    <name evidence="4" type="ORF">C6568_16680</name>
</gene>
<organism evidence="4 5">
    <name type="scientific">Melaminivora suipulveris</name>
    <dbReference type="NCBI Taxonomy" id="2109913"/>
    <lineage>
        <taxon>Bacteria</taxon>
        <taxon>Pseudomonadati</taxon>
        <taxon>Pseudomonadota</taxon>
        <taxon>Betaproteobacteria</taxon>
        <taxon>Burkholderiales</taxon>
        <taxon>Comamonadaceae</taxon>
        <taxon>Melaminivora</taxon>
    </lineage>
</organism>
<feature type="region of interest" description="Disordered" evidence="1">
    <location>
        <begin position="476"/>
        <end position="500"/>
    </location>
</feature>
<dbReference type="InterPro" id="IPR026889">
    <property type="entry name" value="Zn_Tnp"/>
</dbReference>
<evidence type="ECO:0000256" key="1">
    <source>
        <dbReference type="SAM" id="MobiDB-lite"/>
    </source>
</evidence>
<dbReference type="GO" id="GO:0004803">
    <property type="term" value="F:transposase activity"/>
    <property type="evidence" value="ECO:0007669"/>
    <property type="project" value="InterPro"/>
</dbReference>
<feature type="domain" description="Transposase zinc-binding" evidence="3">
    <location>
        <begin position="32"/>
        <end position="126"/>
    </location>
</feature>